<feature type="region of interest" description="Disordered" evidence="2">
    <location>
        <begin position="387"/>
        <end position="468"/>
    </location>
</feature>
<name>A0A6L2KVF2_TANCI</name>
<sequence>MRVEDLQLGVESYQKKLNLTKPDTYRSNLRNKTAYTSYSDPHGIICVDQFSRKRLMRADELHKFSNGTLNDVWSDLHDIAARIRIEYMPIRKWSNLDKKRARVMVQDIDKQLYQRRLMRNLEKFVGGREYGNDLRLNQRDLPKDIQLDSVEVLSWVNERNIQTTEEKVDTSKPLDASSVDTEYSRIESKEQDTRSRSGNDAHDDDVDIRPIYDEETMATVQTTAEINVFAIGQQHTKQPEFNNEGEVVQNAEECHDIWKHSQFLKEKSNEAKAKHAIDVIETIIIELEHKVAKLLKENETLKKNYKELFDSIKKTRAKTIEHTTSLIATNDKFKTQLQEKGFAIASLKNELRKSTGNSVNTKFAKSSILRKPMSQPLRNQSVVRQPTVFKSERPRLSKPWISSKNMPRFTSNDMVHNHYLEKAKKKTQKHSRNSEPSLMPSARSKSTTNGSKPMPRRNSQTSRNWPASKNSFVTIKTVPIAEHSRNSRNFFDSKHFVCSTCQKCVFSANQNSCVTKFLKEVNSHAKVPSNKTTNRNKLVEQISVPNKQERQILTWHRFSIQKTSVVQKKTMTPRSCLRWKPTGKNFKTVGLRWVPTGKIFASNIPKVDSEPLMVQMQISLIKMNANKILMSVQFKAGSKRCSSIRQDIYIATSVAITIPPSHNNAESHSSRVRFNNPCSCSNYKDILSIRIQESRKLKHKDKVFPNSDLQDLPSRNQVYQGRLLASFQDDTKYEHGGQDTRLQGGKRQSRQKDKDLKMSDEKTKSKDSYKRLKIKDHKA</sequence>
<feature type="region of interest" description="Disordered" evidence="2">
    <location>
        <begin position="730"/>
        <end position="779"/>
    </location>
</feature>
<reference evidence="3" key="1">
    <citation type="journal article" date="2019" name="Sci. Rep.">
        <title>Draft genome of Tanacetum cinerariifolium, the natural source of mosquito coil.</title>
        <authorList>
            <person name="Yamashiro T."/>
            <person name="Shiraishi A."/>
            <person name="Satake H."/>
            <person name="Nakayama K."/>
        </authorList>
    </citation>
    <scope>NUCLEOTIDE SEQUENCE</scope>
</reference>
<dbReference type="AlphaFoldDB" id="A0A6L2KVF2"/>
<dbReference type="EMBL" id="BKCJ010003198">
    <property type="protein sequence ID" value="GEU53601.1"/>
    <property type="molecule type" value="Genomic_DNA"/>
</dbReference>
<feature type="compositionally biased region" description="Polar residues" evidence="2">
    <location>
        <begin position="443"/>
        <end position="468"/>
    </location>
</feature>
<feature type="compositionally biased region" description="Polar residues" evidence="2">
    <location>
        <begin position="400"/>
        <end position="414"/>
    </location>
</feature>
<feature type="compositionally biased region" description="Basic and acidic residues" evidence="2">
    <location>
        <begin position="750"/>
        <end position="770"/>
    </location>
</feature>
<feature type="coiled-coil region" evidence="1">
    <location>
        <begin position="277"/>
        <end position="318"/>
    </location>
</feature>
<keyword evidence="1" id="KW-0175">Coiled coil</keyword>
<proteinExistence type="predicted"/>
<evidence type="ECO:0000256" key="2">
    <source>
        <dbReference type="SAM" id="MobiDB-lite"/>
    </source>
</evidence>
<evidence type="ECO:0000256" key="1">
    <source>
        <dbReference type="SAM" id="Coils"/>
    </source>
</evidence>
<evidence type="ECO:0000313" key="3">
    <source>
        <dbReference type="EMBL" id="GEU53601.1"/>
    </source>
</evidence>
<accession>A0A6L2KVF2</accession>
<protein>
    <submittedName>
        <fullName evidence="3">Uncharacterized protein</fullName>
    </submittedName>
</protein>
<feature type="compositionally biased region" description="Basic and acidic residues" evidence="2">
    <location>
        <begin position="182"/>
        <end position="207"/>
    </location>
</feature>
<feature type="region of interest" description="Disordered" evidence="2">
    <location>
        <begin position="164"/>
        <end position="207"/>
    </location>
</feature>
<organism evidence="3">
    <name type="scientific">Tanacetum cinerariifolium</name>
    <name type="common">Dalmatian daisy</name>
    <name type="synonym">Chrysanthemum cinerariifolium</name>
    <dbReference type="NCBI Taxonomy" id="118510"/>
    <lineage>
        <taxon>Eukaryota</taxon>
        <taxon>Viridiplantae</taxon>
        <taxon>Streptophyta</taxon>
        <taxon>Embryophyta</taxon>
        <taxon>Tracheophyta</taxon>
        <taxon>Spermatophyta</taxon>
        <taxon>Magnoliopsida</taxon>
        <taxon>eudicotyledons</taxon>
        <taxon>Gunneridae</taxon>
        <taxon>Pentapetalae</taxon>
        <taxon>asterids</taxon>
        <taxon>campanulids</taxon>
        <taxon>Asterales</taxon>
        <taxon>Asteraceae</taxon>
        <taxon>Asteroideae</taxon>
        <taxon>Anthemideae</taxon>
        <taxon>Anthemidinae</taxon>
        <taxon>Tanacetum</taxon>
    </lineage>
</organism>
<comment type="caution">
    <text evidence="3">The sequence shown here is derived from an EMBL/GenBank/DDBJ whole genome shotgun (WGS) entry which is preliminary data.</text>
</comment>
<gene>
    <name evidence="3" type="ORF">Tci_025579</name>
</gene>